<name>A0A4C1UPN4_EUMVA</name>
<evidence type="ECO:0000256" key="1">
    <source>
        <dbReference type="SAM" id="MobiDB-lite"/>
    </source>
</evidence>
<evidence type="ECO:0008006" key="4">
    <source>
        <dbReference type="Google" id="ProtNLM"/>
    </source>
</evidence>
<keyword evidence="3" id="KW-1185">Reference proteome</keyword>
<dbReference type="Proteomes" id="UP000299102">
    <property type="component" value="Unassembled WGS sequence"/>
</dbReference>
<reference evidence="2 3" key="1">
    <citation type="journal article" date="2019" name="Commun. Biol.">
        <title>The bagworm genome reveals a unique fibroin gene that provides high tensile strength.</title>
        <authorList>
            <person name="Kono N."/>
            <person name="Nakamura H."/>
            <person name="Ohtoshi R."/>
            <person name="Tomita M."/>
            <person name="Numata K."/>
            <person name="Arakawa K."/>
        </authorList>
    </citation>
    <scope>NUCLEOTIDE SEQUENCE [LARGE SCALE GENOMIC DNA]</scope>
</reference>
<comment type="caution">
    <text evidence="2">The sequence shown here is derived from an EMBL/GenBank/DDBJ whole genome shotgun (WGS) entry which is preliminary data.</text>
</comment>
<evidence type="ECO:0000313" key="2">
    <source>
        <dbReference type="EMBL" id="GBP28385.1"/>
    </source>
</evidence>
<evidence type="ECO:0000313" key="3">
    <source>
        <dbReference type="Proteomes" id="UP000299102"/>
    </source>
</evidence>
<dbReference type="OrthoDB" id="1101576at2759"/>
<dbReference type="AlphaFoldDB" id="A0A4C1UPN4"/>
<dbReference type="EMBL" id="BGZK01000206">
    <property type="protein sequence ID" value="GBP28385.1"/>
    <property type="molecule type" value="Genomic_DNA"/>
</dbReference>
<proteinExistence type="predicted"/>
<feature type="region of interest" description="Disordered" evidence="1">
    <location>
        <begin position="91"/>
        <end position="125"/>
    </location>
</feature>
<dbReference type="STRING" id="151549.A0A4C1UPN4"/>
<accession>A0A4C1UPN4</accession>
<sequence>MLLERCLEKKKVKEIERIPLSNNTVTQRIDEMDQWAEDELMRIVICSIYYALQLDESTDLQGLSLTSNGRRFRSQSHINYYRKRRSNDPILEHEQSNVRAEAPTPRPESASKADGARTRIDVGRSRAASGARGDVVCVESRRARTAIAINVDKKLFCFGVVGPPRCRGKVLGRALFIYVFRDSSRMCIETFIAIHGRTAMRHDLVHFIRHTSSDHYCEGGL</sequence>
<organism evidence="2 3">
    <name type="scientific">Eumeta variegata</name>
    <name type="common">Bagworm moth</name>
    <name type="synonym">Eumeta japonica</name>
    <dbReference type="NCBI Taxonomy" id="151549"/>
    <lineage>
        <taxon>Eukaryota</taxon>
        <taxon>Metazoa</taxon>
        <taxon>Ecdysozoa</taxon>
        <taxon>Arthropoda</taxon>
        <taxon>Hexapoda</taxon>
        <taxon>Insecta</taxon>
        <taxon>Pterygota</taxon>
        <taxon>Neoptera</taxon>
        <taxon>Endopterygota</taxon>
        <taxon>Lepidoptera</taxon>
        <taxon>Glossata</taxon>
        <taxon>Ditrysia</taxon>
        <taxon>Tineoidea</taxon>
        <taxon>Psychidae</taxon>
        <taxon>Oiketicinae</taxon>
        <taxon>Eumeta</taxon>
    </lineage>
</organism>
<gene>
    <name evidence="2" type="ORF">EVAR_102956_1</name>
</gene>
<protein>
    <recommendedName>
        <fullName evidence="4">DUF4371 domain-containing protein</fullName>
    </recommendedName>
</protein>
<feature type="compositionally biased region" description="Basic and acidic residues" evidence="1">
    <location>
        <begin position="109"/>
        <end position="124"/>
    </location>
</feature>